<dbReference type="KEGG" id="fil:BN1229_v1_2509"/>
<dbReference type="KEGG" id="fiy:BN1229_v1_3406"/>
<gene>
    <name evidence="1" type="ORF">YBN1229_v1_3406</name>
</gene>
<proteinExistence type="predicted"/>
<dbReference type="Proteomes" id="UP000033187">
    <property type="component" value="Chromosome 1"/>
</dbReference>
<dbReference type="EMBL" id="LN829119">
    <property type="protein sequence ID" value="CPR21973.1"/>
    <property type="molecule type" value="Genomic_DNA"/>
</dbReference>
<evidence type="ECO:0000313" key="1">
    <source>
        <dbReference type="EMBL" id="CPR21973.1"/>
    </source>
</evidence>
<dbReference type="OrthoDB" id="7933006at2"/>
<keyword evidence="2" id="KW-1185">Reference proteome</keyword>
<sequence>MFSDRIDLRNKVTKRNFSQGAILAAATLILGASIATPLRAASICASVIESGWAIASTESEAKKRAILWWSSRAGAKGPGYENWDRAQRKRTLCEAYKGKTRCKVTAAPCLPEGRLPDLKPGEKHLEL</sequence>
<dbReference type="AlphaFoldDB" id="A0A0D6JJ41"/>
<accession>A0A0D6JJ41</accession>
<reference evidence="2" key="1">
    <citation type="submission" date="2015-02" db="EMBL/GenBank/DDBJ databases">
        <authorList>
            <person name="Chooi Y.-H."/>
        </authorList>
    </citation>
    <scope>NUCLEOTIDE SEQUENCE [LARGE SCALE GENOMIC DNA]</scope>
    <source>
        <strain evidence="2">strain Y</strain>
    </source>
</reference>
<dbReference type="RefSeq" id="WP_052743996.1">
    <property type="nucleotide sequence ID" value="NZ_LN829118.1"/>
</dbReference>
<protein>
    <submittedName>
        <fullName evidence="1">Uncharacterized protein</fullName>
    </submittedName>
</protein>
<evidence type="ECO:0000313" key="2">
    <source>
        <dbReference type="Proteomes" id="UP000033187"/>
    </source>
</evidence>
<organism evidence="1 2">
    <name type="scientific">Candidatus Filomicrobium marinum</name>
    <dbReference type="NCBI Taxonomy" id="1608628"/>
    <lineage>
        <taxon>Bacteria</taxon>
        <taxon>Pseudomonadati</taxon>
        <taxon>Pseudomonadota</taxon>
        <taxon>Alphaproteobacteria</taxon>
        <taxon>Hyphomicrobiales</taxon>
        <taxon>Hyphomicrobiaceae</taxon>
        <taxon>Filomicrobium</taxon>
    </lineage>
</organism>
<name>A0A0D6JJ41_9HYPH</name>